<dbReference type="Gene3D" id="3.30.70.890">
    <property type="entry name" value="GHMP kinase, C-terminal domain"/>
    <property type="match status" value="1"/>
</dbReference>
<dbReference type="STRING" id="300112.A0A4S2KMQ2"/>
<comment type="caution">
    <text evidence="20">The sequence shown here is derived from an EMBL/GenBank/DDBJ whole genome shotgun (WGS) entry which is preliminary data.</text>
</comment>
<keyword evidence="12 18" id="KW-1133">Transmembrane helix</keyword>
<dbReference type="PANTHER" id="PTHR12413">
    <property type="entry name" value="DOLICHYL GLYCOSYLTRANSFERASE"/>
    <property type="match status" value="1"/>
</dbReference>
<dbReference type="GO" id="GO:0005789">
    <property type="term" value="C:endoplasmic reticulum membrane"/>
    <property type="evidence" value="ECO:0007669"/>
    <property type="project" value="UniProtKB-SubCell"/>
</dbReference>
<evidence type="ECO:0000256" key="18">
    <source>
        <dbReference type="SAM" id="Phobius"/>
    </source>
</evidence>
<dbReference type="InterPro" id="IPR020568">
    <property type="entry name" value="Ribosomal_Su5_D2-typ_SF"/>
</dbReference>
<evidence type="ECO:0000256" key="12">
    <source>
        <dbReference type="ARBA" id="ARBA00022989"/>
    </source>
</evidence>
<dbReference type="EMBL" id="QBLH01001859">
    <property type="protein sequence ID" value="TGZ50790.1"/>
    <property type="molecule type" value="Genomic_DNA"/>
</dbReference>
<dbReference type="UniPathway" id="UPA00057">
    <property type="reaction ID" value="UER00098"/>
</dbReference>
<dbReference type="SUPFAM" id="SSF55060">
    <property type="entry name" value="GHMP Kinase, C-terminal domain"/>
    <property type="match status" value="1"/>
</dbReference>
<keyword evidence="7" id="KW-0808">Transferase</keyword>
<evidence type="ECO:0000259" key="19">
    <source>
        <dbReference type="Pfam" id="PF00288"/>
    </source>
</evidence>
<dbReference type="Proteomes" id="UP000310200">
    <property type="component" value="Unassembled WGS sequence"/>
</dbReference>
<reference evidence="20 21" key="1">
    <citation type="journal article" date="2019" name="Philos. Trans. R. Soc. Lond., B, Biol. Sci.">
        <title>Ant behaviour and brain gene expression of defending hosts depend on the ecological success of the intruding social parasite.</title>
        <authorList>
            <person name="Kaur R."/>
            <person name="Stoldt M."/>
            <person name="Jongepier E."/>
            <person name="Feldmeyer B."/>
            <person name="Menzel F."/>
            <person name="Bornberg-Bauer E."/>
            <person name="Foitzik S."/>
        </authorList>
    </citation>
    <scope>NUCLEOTIDE SEQUENCE [LARGE SCALE GENOMIC DNA]</scope>
    <source>
        <tissue evidence="20">Whole body</tissue>
    </source>
</reference>
<feature type="transmembrane region" description="Helical" evidence="18">
    <location>
        <begin position="343"/>
        <end position="363"/>
    </location>
</feature>
<dbReference type="EC" id="2.4.1.267" evidence="4"/>
<organism evidence="20 21">
    <name type="scientific">Temnothorax longispinosus</name>
    <dbReference type="NCBI Taxonomy" id="300112"/>
    <lineage>
        <taxon>Eukaryota</taxon>
        <taxon>Metazoa</taxon>
        <taxon>Ecdysozoa</taxon>
        <taxon>Arthropoda</taxon>
        <taxon>Hexapoda</taxon>
        <taxon>Insecta</taxon>
        <taxon>Pterygota</taxon>
        <taxon>Neoptera</taxon>
        <taxon>Endopterygota</taxon>
        <taxon>Hymenoptera</taxon>
        <taxon>Apocrita</taxon>
        <taxon>Aculeata</taxon>
        <taxon>Formicoidea</taxon>
        <taxon>Formicidae</taxon>
        <taxon>Myrmicinae</taxon>
        <taxon>Temnothorax</taxon>
    </lineage>
</organism>
<sequence length="950" mass="107827">MPGEGRPPMYGDYEAQRHWQEITLNLPVDKWYINTTDNDLQYWGLDYPPLTAYHSLLLGHVANRIDPSFAKLGESRGFESTTHKYFMRLTVLIADILIYLPAIVYFMINSCSWGSCKFDESNIFKFTKRDLAVLTALIYPGLILIDHGHFQYNCVSLGLFVAAVAVIVQDSFVVSSVLFVLALNYKQMELYHALPFFFYILGRHTPGKTRSWSHCVRMLACISLAVLLTFYVIWIPFLKSRDLFFSAVLRLFPFSRGVFEDKVANVWCAINVVCKLRQIFTNEQLAKICLTITTCAVLPSCVSLYLSPTRKAFMLALINSALAFFLFSFQVHEKSILLVAVPVLLYFHSDPLPCFWFLIISHFSMLPLFIKDKLYLAYLGTMVFYFCSVSWIWPDLFYNGRTNSTLIKDKSKSKGREVVDQSDGCGAKFSVVVVSDLFQGKPSLLRHRKMIEFKISAPGKVILYGEHAVVHGKTAVAASLNLRTTLKFAELPNSEDVIKVEFPDVKLYLKFPFCVFFDYFFGNNFHYSLIKDVNELHIRVKDFIDSIDHVIDKNNSDTLIERQRSSLQAFFYLLVYIAYEEHINIEETSFHVHLSTELAVNSGLGSSASFAVCLAACFLHWSRLQKGEHNTFNKDELDKISKYALNCERIMHESPSGIDNSVCTYGSIIKFKNKQLDMIPQVPDLKILLVNTNVTRSTKKQVKQVAELKDLYPSIVIPILDSIDALSNHAWETLNEINQFSGSIKLDDRHTTLSCFIHMNQGLLTALNVSHPKLEMICTLAMTHSYAGKLTGAGGGGCAYILLPKDADDGSIKIFTKQLEEKGFEVTMTSLGCSGIFTHVLRTAQYPNTRQIYAPILQDLWAPVDSVCRGHHAVRYHDCIYLLGSGKKNEQADEAVLHCGEISVHFTEHVITQHSIHNNQEEKKSQHIQDGCTQYSLLIRIINDNAVVDR</sequence>
<evidence type="ECO:0000256" key="14">
    <source>
        <dbReference type="ARBA" id="ARBA00023136"/>
    </source>
</evidence>
<dbReference type="SUPFAM" id="SSF54211">
    <property type="entry name" value="Ribosomal protein S5 domain 2-like"/>
    <property type="match status" value="1"/>
</dbReference>
<accession>A0A4S2KMQ2</accession>
<feature type="transmembrane region" description="Helical" evidence="18">
    <location>
        <begin position="375"/>
        <end position="393"/>
    </location>
</feature>
<keyword evidence="21" id="KW-1185">Reference proteome</keyword>
<gene>
    <name evidence="20" type="ORF">DBV15_01735</name>
</gene>
<evidence type="ECO:0000256" key="17">
    <source>
        <dbReference type="ARBA" id="ARBA00033252"/>
    </source>
</evidence>
<keyword evidence="11" id="KW-0067">ATP-binding</keyword>
<feature type="transmembrane region" description="Helical" evidence="18">
    <location>
        <begin position="85"/>
        <end position="108"/>
    </location>
</feature>
<evidence type="ECO:0000256" key="6">
    <source>
        <dbReference type="ARBA" id="ARBA00022676"/>
    </source>
</evidence>
<dbReference type="UniPathway" id="UPA00378"/>
<dbReference type="PANTHER" id="PTHR12413:SF1">
    <property type="entry name" value="DOLICHYL PYROPHOSPHATE MAN9GLCNAC2 ALPHA-1,3-GLUCOSYLTRANSFERASE"/>
    <property type="match status" value="1"/>
</dbReference>
<dbReference type="InterPro" id="IPR036065">
    <property type="entry name" value="BolA-like_sf"/>
</dbReference>
<keyword evidence="5" id="KW-0444">Lipid biosynthesis</keyword>
<comment type="pathway">
    <text evidence="2">Protein modification; protein glycosylation.</text>
</comment>
<feature type="domain" description="GHMP kinase N-terminal" evidence="19">
    <location>
        <begin position="578"/>
        <end position="666"/>
    </location>
</feature>
<dbReference type="InterPro" id="IPR006204">
    <property type="entry name" value="GHMP_kinase_N_dom"/>
</dbReference>
<dbReference type="GO" id="GO:0019287">
    <property type="term" value="P:isopentenyl diphosphate biosynthetic process, mevalonate pathway"/>
    <property type="evidence" value="ECO:0007669"/>
    <property type="project" value="UniProtKB-UniPathway"/>
</dbReference>
<dbReference type="Gene3D" id="3.30.230.10">
    <property type="match status" value="1"/>
</dbReference>
<evidence type="ECO:0000256" key="4">
    <source>
        <dbReference type="ARBA" id="ARBA00011937"/>
    </source>
</evidence>
<evidence type="ECO:0000256" key="13">
    <source>
        <dbReference type="ARBA" id="ARBA00023098"/>
    </source>
</evidence>
<evidence type="ECO:0000256" key="15">
    <source>
        <dbReference type="ARBA" id="ARBA00029438"/>
    </source>
</evidence>
<feature type="transmembrane region" description="Helical" evidence="18">
    <location>
        <begin position="157"/>
        <end position="183"/>
    </location>
</feature>
<dbReference type="Gene3D" id="3.30.300.90">
    <property type="entry name" value="BolA-like"/>
    <property type="match status" value="1"/>
</dbReference>
<feature type="transmembrane region" description="Helical" evidence="18">
    <location>
        <begin position="129"/>
        <end position="145"/>
    </location>
</feature>
<evidence type="ECO:0000256" key="16">
    <source>
        <dbReference type="ARBA" id="ARBA00032921"/>
    </source>
</evidence>
<keyword evidence="10" id="KW-0256">Endoplasmic reticulum</keyword>
<dbReference type="GO" id="GO:0005524">
    <property type="term" value="F:ATP binding"/>
    <property type="evidence" value="ECO:0007669"/>
    <property type="project" value="UniProtKB-KW"/>
</dbReference>
<dbReference type="InterPro" id="IPR036554">
    <property type="entry name" value="GHMP_kinase_C_sf"/>
</dbReference>
<dbReference type="GO" id="GO:0004496">
    <property type="term" value="F:mevalonate kinase activity"/>
    <property type="evidence" value="ECO:0007669"/>
    <property type="project" value="InterPro"/>
</dbReference>
<keyword evidence="14 18" id="KW-0472">Membrane</keyword>
<name>A0A4S2KMQ2_9HYME</name>
<protein>
    <recommendedName>
        <fullName evidence="4">dolichyl-P-Glc:Man9GlcNAc2-PP-dolichol alpha-1,3-glucosyltransferase</fullName>
        <ecNumber evidence="4">2.4.1.267</ecNumber>
    </recommendedName>
    <alternativeName>
        <fullName evidence="17">Asparagine-linked glycosylation protein 6 homolog</fullName>
    </alternativeName>
    <alternativeName>
        <fullName evidence="16">Dol-P-Glc:Man(9)GlcNAc(2)-PP-Dol alpha-1,3-glucosyltransferase</fullName>
    </alternativeName>
</protein>
<evidence type="ECO:0000256" key="1">
    <source>
        <dbReference type="ARBA" id="ARBA00004477"/>
    </source>
</evidence>
<dbReference type="PRINTS" id="PR00959">
    <property type="entry name" value="MEVGALKINASE"/>
</dbReference>
<keyword evidence="9" id="KW-0547">Nucleotide-binding</keyword>
<dbReference type="SUPFAM" id="SSF82657">
    <property type="entry name" value="BolA-like"/>
    <property type="match status" value="1"/>
</dbReference>
<evidence type="ECO:0000256" key="5">
    <source>
        <dbReference type="ARBA" id="ARBA00022516"/>
    </source>
</evidence>
<feature type="transmembrane region" description="Helical" evidence="18">
    <location>
        <begin position="285"/>
        <end position="306"/>
    </location>
</feature>
<keyword evidence="8 18" id="KW-0812">Transmembrane</keyword>
<dbReference type="InterPro" id="IPR014721">
    <property type="entry name" value="Ribsml_uS5_D2-typ_fold_subgr"/>
</dbReference>
<evidence type="ECO:0000313" key="21">
    <source>
        <dbReference type="Proteomes" id="UP000310200"/>
    </source>
</evidence>
<comment type="pathway">
    <text evidence="15">Isoprenoid biosynthesis; isopentenyl diphosphate biosynthesis via mevalonate pathway; isopentenyl diphosphate from (R)-mevalonate: step 1/3.</text>
</comment>
<evidence type="ECO:0000256" key="2">
    <source>
        <dbReference type="ARBA" id="ARBA00004922"/>
    </source>
</evidence>
<dbReference type="InterPro" id="IPR004856">
    <property type="entry name" value="Glyco_trans_ALG6/ALG8"/>
</dbReference>
<dbReference type="InterPro" id="IPR006205">
    <property type="entry name" value="Mev_gal_kin"/>
</dbReference>
<evidence type="ECO:0000256" key="8">
    <source>
        <dbReference type="ARBA" id="ARBA00022692"/>
    </source>
</evidence>
<feature type="transmembrane region" description="Helical" evidence="18">
    <location>
        <begin position="313"/>
        <end position="331"/>
    </location>
</feature>
<dbReference type="NCBIfam" id="TIGR00549">
    <property type="entry name" value="mevalon_kin"/>
    <property type="match status" value="1"/>
</dbReference>
<keyword evidence="13" id="KW-0443">Lipid metabolism</keyword>
<evidence type="ECO:0000313" key="20">
    <source>
        <dbReference type="EMBL" id="TGZ50790.1"/>
    </source>
</evidence>
<evidence type="ECO:0000256" key="3">
    <source>
        <dbReference type="ARBA" id="ARBA00008715"/>
    </source>
</evidence>
<dbReference type="GO" id="GO:0042281">
    <property type="term" value="F:dolichyl pyrophosphate Man9GlcNAc2 alpha-1,3-glucosyltransferase activity"/>
    <property type="evidence" value="ECO:0007669"/>
    <property type="project" value="UniProtKB-EC"/>
</dbReference>
<keyword evidence="6" id="KW-0328">Glycosyltransferase</keyword>
<evidence type="ECO:0000256" key="9">
    <source>
        <dbReference type="ARBA" id="ARBA00022741"/>
    </source>
</evidence>
<dbReference type="Pfam" id="PF03155">
    <property type="entry name" value="Alg6_Alg8"/>
    <property type="match status" value="1"/>
</dbReference>
<dbReference type="Pfam" id="PF00288">
    <property type="entry name" value="GHMP_kinases_N"/>
    <property type="match status" value="1"/>
</dbReference>
<comment type="similarity">
    <text evidence="3">Belongs to the ALG6/ALG8 glucosyltransferase family.</text>
</comment>
<evidence type="ECO:0000256" key="7">
    <source>
        <dbReference type="ARBA" id="ARBA00022679"/>
    </source>
</evidence>
<dbReference type="AlphaFoldDB" id="A0A4S2KMQ2"/>
<comment type="subcellular location">
    <subcellularLocation>
        <location evidence="1">Endoplasmic reticulum membrane</location>
        <topology evidence="1">Multi-pass membrane protein</topology>
    </subcellularLocation>
</comment>
<proteinExistence type="inferred from homology"/>
<feature type="transmembrane region" description="Helical" evidence="18">
    <location>
        <begin position="218"/>
        <end position="237"/>
    </location>
</feature>
<evidence type="ECO:0000256" key="11">
    <source>
        <dbReference type="ARBA" id="ARBA00022840"/>
    </source>
</evidence>
<evidence type="ECO:0000256" key="10">
    <source>
        <dbReference type="ARBA" id="ARBA00022824"/>
    </source>
</evidence>